<keyword evidence="2" id="KW-1185">Reference proteome</keyword>
<dbReference type="EMBL" id="JBHUKU010000015">
    <property type="protein sequence ID" value="MFD2462360.1"/>
    <property type="molecule type" value="Genomic_DNA"/>
</dbReference>
<organism evidence="1 2">
    <name type="scientific">Amycolatopsis samaneae</name>
    <dbReference type="NCBI Taxonomy" id="664691"/>
    <lineage>
        <taxon>Bacteria</taxon>
        <taxon>Bacillati</taxon>
        <taxon>Actinomycetota</taxon>
        <taxon>Actinomycetes</taxon>
        <taxon>Pseudonocardiales</taxon>
        <taxon>Pseudonocardiaceae</taxon>
        <taxon>Amycolatopsis</taxon>
    </lineage>
</organism>
<name>A0ABW5GND4_9PSEU</name>
<protein>
    <submittedName>
        <fullName evidence="1">Uncharacterized protein</fullName>
    </submittedName>
</protein>
<dbReference type="RefSeq" id="WP_345400955.1">
    <property type="nucleotide sequence ID" value="NZ_BAABHG010000012.1"/>
</dbReference>
<evidence type="ECO:0000313" key="2">
    <source>
        <dbReference type="Proteomes" id="UP001597419"/>
    </source>
</evidence>
<accession>A0ABW5GND4</accession>
<comment type="caution">
    <text evidence="1">The sequence shown here is derived from an EMBL/GenBank/DDBJ whole genome shotgun (WGS) entry which is preliminary data.</text>
</comment>
<dbReference type="Proteomes" id="UP001597419">
    <property type="component" value="Unassembled WGS sequence"/>
</dbReference>
<gene>
    <name evidence="1" type="ORF">ACFSYJ_27390</name>
</gene>
<reference evidence="2" key="1">
    <citation type="journal article" date="2019" name="Int. J. Syst. Evol. Microbiol.">
        <title>The Global Catalogue of Microorganisms (GCM) 10K type strain sequencing project: providing services to taxonomists for standard genome sequencing and annotation.</title>
        <authorList>
            <consortium name="The Broad Institute Genomics Platform"/>
            <consortium name="The Broad Institute Genome Sequencing Center for Infectious Disease"/>
            <person name="Wu L."/>
            <person name="Ma J."/>
        </authorList>
    </citation>
    <scope>NUCLEOTIDE SEQUENCE [LARGE SCALE GENOMIC DNA]</scope>
    <source>
        <strain evidence="2">CGMCC 4.7643</strain>
    </source>
</reference>
<proteinExistence type="predicted"/>
<evidence type="ECO:0000313" key="1">
    <source>
        <dbReference type="EMBL" id="MFD2462360.1"/>
    </source>
</evidence>
<sequence length="180" mass="20194">MDIDGKLRKACAKRTLVHLHRDIDGADRIAGFVLAVGVEWILLARLDPGIFLDGYTFVRREDLRRVEKPASRHFVRRALELHGEWPPVAPEHRLDGIVPVLESAAAAFPLLTVHVERADPEVCYIGTPVKIGRRALRLAEVTPSAEWTDEPSKWRFADITRVECGGRYERTLSEVAGLLG</sequence>